<comment type="caution">
    <text evidence="1">The sequence shown here is derived from an EMBL/GenBank/DDBJ whole genome shotgun (WGS) entry which is preliminary data.</text>
</comment>
<gene>
    <name evidence="1" type="ORF">LEP1GSC116_1170</name>
</gene>
<dbReference type="Proteomes" id="UP000012092">
    <property type="component" value="Unassembled WGS sequence"/>
</dbReference>
<evidence type="ECO:0000313" key="2">
    <source>
        <dbReference type="Proteomes" id="UP000012092"/>
    </source>
</evidence>
<evidence type="ECO:0000313" key="1">
    <source>
        <dbReference type="EMBL" id="EMO03101.1"/>
    </source>
</evidence>
<dbReference type="EMBL" id="AHNZ02000912">
    <property type="protein sequence ID" value="EMO03101.1"/>
    <property type="molecule type" value="Genomic_DNA"/>
</dbReference>
<sequence>MNADPFFPFKKNEIDRIQIGRKGHETVLKKTRGSGLYKFGKSKQDPI</sequence>
<name>M6RBK7_LEPIR</name>
<accession>M6RBK7</accession>
<dbReference type="AlphaFoldDB" id="M6RBK7"/>
<proteinExistence type="predicted"/>
<protein>
    <submittedName>
        <fullName evidence="1">Uncharacterized protein</fullName>
    </submittedName>
</protein>
<organism evidence="1 2">
    <name type="scientific">Leptospira interrogans serovar Icterohaemorrhagiae str. Verdun HP</name>
    <dbReference type="NCBI Taxonomy" id="1049910"/>
    <lineage>
        <taxon>Bacteria</taxon>
        <taxon>Pseudomonadati</taxon>
        <taxon>Spirochaetota</taxon>
        <taxon>Spirochaetia</taxon>
        <taxon>Leptospirales</taxon>
        <taxon>Leptospiraceae</taxon>
        <taxon>Leptospira</taxon>
    </lineage>
</organism>
<reference evidence="1 2" key="1">
    <citation type="submission" date="2013-01" db="EMBL/GenBank/DDBJ databases">
        <authorList>
            <person name="Harkins D.M."/>
            <person name="Durkin A.S."/>
            <person name="Brinkac L.M."/>
            <person name="Haft D.H."/>
            <person name="Selengut J.D."/>
            <person name="Sanka R."/>
            <person name="DePew J."/>
            <person name="Purushe J."/>
            <person name="Picardeau M."/>
            <person name="Werts C."/>
            <person name="Goarant C."/>
            <person name="Vinetz J.M."/>
            <person name="Sutton G.G."/>
            <person name="Nierman W.C."/>
            <person name="Fouts D.E."/>
        </authorList>
    </citation>
    <scope>NUCLEOTIDE SEQUENCE [LARGE SCALE GENOMIC DNA]</scope>
    <source>
        <strain evidence="1 2">Verdun HP</strain>
    </source>
</reference>